<reference evidence="1" key="1">
    <citation type="submission" date="2021-03" db="EMBL/GenBank/DDBJ databases">
        <authorList>
            <consortium name="DOE Joint Genome Institute"/>
            <person name="Ahrendt S."/>
            <person name="Looney B.P."/>
            <person name="Miyauchi S."/>
            <person name="Morin E."/>
            <person name="Drula E."/>
            <person name="Courty P.E."/>
            <person name="Chicoki N."/>
            <person name="Fauchery L."/>
            <person name="Kohler A."/>
            <person name="Kuo A."/>
            <person name="Labutti K."/>
            <person name="Pangilinan J."/>
            <person name="Lipzen A."/>
            <person name="Riley R."/>
            <person name="Andreopoulos W."/>
            <person name="He G."/>
            <person name="Johnson J."/>
            <person name="Barry K.W."/>
            <person name="Grigoriev I.V."/>
            <person name="Nagy L."/>
            <person name="Hibbett D."/>
            <person name="Henrissat B."/>
            <person name="Matheny P.B."/>
            <person name="Labbe J."/>
            <person name="Martin F."/>
        </authorList>
    </citation>
    <scope>NUCLEOTIDE SEQUENCE</scope>
    <source>
        <strain evidence="1">HHB10654</strain>
    </source>
</reference>
<organism evidence="1 2">
    <name type="scientific">Artomyces pyxidatus</name>
    <dbReference type="NCBI Taxonomy" id="48021"/>
    <lineage>
        <taxon>Eukaryota</taxon>
        <taxon>Fungi</taxon>
        <taxon>Dikarya</taxon>
        <taxon>Basidiomycota</taxon>
        <taxon>Agaricomycotina</taxon>
        <taxon>Agaricomycetes</taxon>
        <taxon>Russulales</taxon>
        <taxon>Auriscalpiaceae</taxon>
        <taxon>Artomyces</taxon>
    </lineage>
</organism>
<dbReference type="Proteomes" id="UP000814140">
    <property type="component" value="Unassembled WGS sequence"/>
</dbReference>
<dbReference type="EMBL" id="MU277207">
    <property type="protein sequence ID" value="KAI0062586.1"/>
    <property type="molecule type" value="Genomic_DNA"/>
</dbReference>
<gene>
    <name evidence="1" type="ORF">BV25DRAFT_1916096</name>
</gene>
<evidence type="ECO:0000313" key="1">
    <source>
        <dbReference type="EMBL" id="KAI0062586.1"/>
    </source>
</evidence>
<comment type="caution">
    <text evidence="1">The sequence shown here is derived from an EMBL/GenBank/DDBJ whole genome shotgun (WGS) entry which is preliminary data.</text>
</comment>
<accession>A0ACB8T3L3</accession>
<sequence>MSVTEAADNSTPGPFAFMARVYRANLRIIVVPIALLTGVRTLVWYVGELNGRSVHGAVHTDLISEIALFKRIGADSGSAFPLTETQLHYEKELASCAIVLAVLYLAASIIEFFGVAAGALQRFALIRIYSFLSMVAAAFVIGAALLRVIVHFTLKDELFSECTTLASNQTVHFSWGIWGLHPNNPLPPDQVDSWCAKAWSQDSWSDILILAGEILFMGFLTLIVFSYARQAHREFVAPDESSASCDGFSVPSTRPAASVLRRPPFPWLKRVFRAS</sequence>
<evidence type="ECO:0000313" key="2">
    <source>
        <dbReference type="Proteomes" id="UP000814140"/>
    </source>
</evidence>
<name>A0ACB8T3L3_9AGAM</name>
<reference evidence="1" key="2">
    <citation type="journal article" date="2022" name="New Phytol.">
        <title>Evolutionary transition to the ectomycorrhizal habit in the genomes of a hyperdiverse lineage of mushroom-forming fungi.</title>
        <authorList>
            <person name="Looney B."/>
            <person name="Miyauchi S."/>
            <person name="Morin E."/>
            <person name="Drula E."/>
            <person name="Courty P.E."/>
            <person name="Kohler A."/>
            <person name="Kuo A."/>
            <person name="LaButti K."/>
            <person name="Pangilinan J."/>
            <person name="Lipzen A."/>
            <person name="Riley R."/>
            <person name="Andreopoulos W."/>
            <person name="He G."/>
            <person name="Johnson J."/>
            <person name="Nolan M."/>
            <person name="Tritt A."/>
            <person name="Barry K.W."/>
            <person name="Grigoriev I.V."/>
            <person name="Nagy L.G."/>
            <person name="Hibbett D."/>
            <person name="Henrissat B."/>
            <person name="Matheny P.B."/>
            <person name="Labbe J."/>
            <person name="Martin F.M."/>
        </authorList>
    </citation>
    <scope>NUCLEOTIDE SEQUENCE</scope>
    <source>
        <strain evidence="1">HHB10654</strain>
    </source>
</reference>
<keyword evidence="2" id="KW-1185">Reference proteome</keyword>
<protein>
    <submittedName>
        <fullName evidence="1">Uncharacterized protein</fullName>
    </submittedName>
</protein>
<proteinExistence type="predicted"/>